<gene>
    <name evidence="4" type="ORF">PCOR1329_LOCUS54338</name>
</gene>
<proteinExistence type="predicted"/>
<reference evidence="4" key="1">
    <citation type="submission" date="2023-10" db="EMBL/GenBank/DDBJ databases">
        <authorList>
            <person name="Chen Y."/>
            <person name="Shah S."/>
            <person name="Dougan E. K."/>
            <person name="Thang M."/>
            <person name="Chan C."/>
        </authorList>
    </citation>
    <scope>NUCLEOTIDE SEQUENCE [LARGE SCALE GENOMIC DNA]</scope>
</reference>
<comment type="caution">
    <text evidence="4">The sequence shown here is derived from an EMBL/GenBank/DDBJ whole genome shotgun (WGS) entry which is preliminary data.</text>
</comment>
<dbReference type="InterPro" id="IPR020846">
    <property type="entry name" value="MFS_dom"/>
</dbReference>
<dbReference type="InterPro" id="IPR036259">
    <property type="entry name" value="MFS_trans_sf"/>
</dbReference>
<keyword evidence="2" id="KW-0472">Membrane</keyword>
<comment type="subcellular location">
    <subcellularLocation>
        <location evidence="1">Membrane</location>
        <topology evidence="1">Multi-pass membrane protein</topology>
    </subcellularLocation>
</comment>
<dbReference type="Proteomes" id="UP001189429">
    <property type="component" value="Unassembled WGS sequence"/>
</dbReference>
<dbReference type="Gene3D" id="1.20.1250.20">
    <property type="entry name" value="MFS general substrate transporter like domains"/>
    <property type="match status" value="1"/>
</dbReference>
<dbReference type="PROSITE" id="PS50850">
    <property type="entry name" value="MFS"/>
    <property type="match status" value="1"/>
</dbReference>
<evidence type="ECO:0000256" key="2">
    <source>
        <dbReference type="SAM" id="Phobius"/>
    </source>
</evidence>
<organism evidence="4 5">
    <name type="scientific">Prorocentrum cordatum</name>
    <dbReference type="NCBI Taxonomy" id="2364126"/>
    <lineage>
        <taxon>Eukaryota</taxon>
        <taxon>Sar</taxon>
        <taxon>Alveolata</taxon>
        <taxon>Dinophyceae</taxon>
        <taxon>Prorocentrales</taxon>
        <taxon>Prorocentraceae</taxon>
        <taxon>Prorocentrum</taxon>
    </lineage>
</organism>
<feature type="domain" description="Major facilitator superfamily (MFS) profile" evidence="3">
    <location>
        <begin position="1"/>
        <end position="103"/>
    </location>
</feature>
<dbReference type="EMBL" id="CAUYUJ010016638">
    <property type="protein sequence ID" value="CAK0867388.1"/>
    <property type="molecule type" value="Genomic_DNA"/>
</dbReference>
<keyword evidence="5" id="KW-1185">Reference proteome</keyword>
<keyword evidence="2" id="KW-1133">Transmembrane helix</keyword>
<feature type="transmembrane region" description="Helical" evidence="2">
    <location>
        <begin position="37"/>
        <end position="57"/>
    </location>
</feature>
<name>A0ABN9V3J6_9DINO</name>
<protein>
    <recommendedName>
        <fullName evidence="3">Major facilitator superfamily (MFS) profile domain-containing protein</fullName>
    </recommendedName>
</protein>
<evidence type="ECO:0000313" key="4">
    <source>
        <dbReference type="EMBL" id="CAK0867388.1"/>
    </source>
</evidence>
<evidence type="ECO:0000313" key="5">
    <source>
        <dbReference type="Proteomes" id="UP001189429"/>
    </source>
</evidence>
<keyword evidence="2" id="KW-0812">Transmembrane</keyword>
<dbReference type="SUPFAM" id="SSF103473">
    <property type="entry name" value="MFS general substrate transporter"/>
    <property type="match status" value="1"/>
</dbReference>
<evidence type="ECO:0000259" key="3">
    <source>
        <dbReference type="PROSITE" id="PS50850"/>
    </source>
</evidence>
<sequence>MANFELPQVAINFFDNSACGADPKGEACRRAQSQASLAISVSSGVASLVCLLCGPSFGVLSDAWGRRFYTVGSVAIALVAMLALLAHVFGLVSLCPLGRRILG</sequence>
<accession>A0ABN9V3J6</accession>
<evidence type="ECO:0000256" key="1">
    <source>
        <dbReference type="ARBA" id="ARBA00004141"/>
    </source>
</evidence>
<feature type="transmembrane region" description="Helical" evidence="2">
    <location>
        <begin position="69"/>
        <end position="97"/>
    </location>
</feature>